<keyword evidence="3" id="KW-1185">Reference proteome</keyword>
<dbReference type="AlphaFoldDB" id="A0A9P7E6J3"/>
<evidence type="ECO:0000313" key="2">
    <source>
        <dbReference type="EMBL" id="KAG1812489.1"/>
    </source>
</evidence>
<dbReference type="GeneID" id="64630265"/>
<gene>
    <name evidence="2" type="ORF">BJ212DRAFT_1369983</name>
</gene>
<accession>A0A9P7E6J3</accession>
<evidence type="ECO:0000256" key="1">
    <source>
        <dbReference type="SAM" id="MobiDB-lite"/>
    </source>
</evidence>
<dbReference type="RefSeq" id="XP_041190634.1">
    <property type="nucleotide sequence ID" value="XM_041336248.1"/>
</dbReference>
<reference evidence="2" key="1">
    <citation type="journal article" date="2020" name="New Phytol.">
        <title>Comparative genomics reveals dynamic genome evolution in host specialist ectomycorrhizal fungi.</title>
        <authorList>
            <person name="Lofgren L.A."/>
            <person name="Nguyen N.H."/>
            <person name="Vilgalys R."/>
            <person name="Ruytinx J."/>
            <person name="Liao H.L."/>
            <person name="Branco S."/>
            <person name="Kuo A."/>
            <person name="LaButti K."/>
            <person name="Lipzen A."/>
            <person name="Andreopoulos W."/>
            <person name="Pangilinan J."/>
            <person name="Riley R."/>
            <person name="Hundley H."/>
            <person name="Na H."/>
            <person name="Barry K."/>
            <person name="Grigoriev I.V."/>
            <person name="Stajich J.E."/>
            <person name="Kennedy P.G."/>
        </authorList>
    </citation>
    <scope>NUCLEOTIDE SEQUENCE</scope>
    <source>
        <strain evidence="2">MN1</strain>
    </source>
</reference>
<dbReference type="EMBL" id="JABBWG010000026">
    <property type="protein sequence ID" value="KAG1812489.1"/>
    <property type="molecule type" value="Genomic_DNA"/>
</dbReference>
<name>A0A9P7E6J3_9AGAM</name>
<protein>
    <submittedName>
        <fullName evidence="2">Uncharacterized protein</fullName>
    </submittedName>
</protein>
<sequence>MSQRLQSLDGVMSSMQPGEAKQDERCDSGHTKPSKSNRINITLPPPQRNAQMYGYYISQEWLYETARSFLAKLHPDLSETNARTNARANPSYSFNKNFHVQSLSTAYATLPPGQIVPAEYIVDGVVLVLYIFNDQPGSYDRRPTQKQVDELTRFVGREPQWWVDVLPARFCR</sequence>
<dbReference type="OrthoDB" id="2609391at2759"/>
<evidence type="ECO:0000313" key="3">
    <source>
        <dbReference type="Proteomes" id="UP000807769"/>
    </source>
</evidence>
<feature type="compositionally biased region" description="Basic and acidic residues" evidence="1">
    <location>
        <begin position="20"/>
        <end position="30"/>
    </location>
</feature>
<comment type="caution">
    <text evidence="2">The sequence shown here is derived from an EMBL/GenBank/DDBJ whole genome shotgun (WGS) entry which is preliminary data.</text>
</comment>
<dbReference type="Proteomes" id="UP000807769">
    <property type="component" value="Unassembled WGS sequence"/>
</dbReference>
<feature type="region of interest" description="Disordered" evidence="1">
    <location>
        <begin position="1"/>
        <end position="45"/>
    </location>
</feature>
<organism evidence="2 3">
    <name type="scientific">Suillus subaureus</name>
    <dbReference type="NCBI Taxonomy" id="48587"/>
    <lineage>
        <taxon>Eukaryota</taxon>
        <taxon>Fungi</taxon>
        <taxon>Dikarya</taxon>
        <taxon>Basidiomycota</taxon>
        <taxon>Agaricomycotina</taxon>
        <taxon>Agaricomycetes</taxon>
        <taxon>Agaricomycetidae</taxon>
        <taxon>Boletales</taxon>
        <taxon>Suillineae</taxon>
        <taxon>Suillaceae</taxon>
        <taxon>Suillus</taxon>
    </lineage>
</organism>
<proteinExistence type="predicted"/>